<feature type="transmembrane region" description="Helical" evidence="8">
    <location>
        <begin position="218"/>
        <end position="245"/>
    </location>
</feature>
<gene>
    <name evidence="10" type="ORF">METESE_05390</name>
</gene>
<comment type="similarity">
    <text evidence="2">Belongs to the ABC-2 integral membrane protein family.</text>
</comment>
<dbReference type="InterPro" id="IPR013525">
    <property type="entry name" value="ABC2_TM"/>
</dbReference>
<dbReference type="InterPro" id="IPR047817">
    <property type="entry name" value="ABC2_TM_bact-type"/>
</dbReference>
<organism evidence="10 11">
    <name type="scientific">Mesoterricola sediminis</name>
    <dbReference type="NCBI Taxonomy" id="2927980"/>
    <lineage>
        <taxon>Bacteria</taxon>
        <taxon>Pseudomonadati</taxon>
        <taxon>Acidobacteriota</taxon>
        <taxon>Holophagae</taxon>
        <taxon>Holophagales</taxon>
        <taxon>Holophagaceae</taxon>
        <taxon>Mesoterricola</taxon>
    </lineage>
</organism>
<accession>A0AA48GM25</accession>
<evidence type="ECO:0000313" key="10">
    <source>
        <dbReference type="EMBL" id="BDU75581.1"/>
    </source>
</evidence>
<dbReference type="InterPro" id="IPR051449">
    <property type="entry name" value="ABC-2_transporter_component"/>
</dbReference>
<keyword evidence="7 8" id="KW-0472">Membrane</keyword>
<comment type="subcellular location">
    <subcellularLocation>
        <location evidence="1">Cell membrane</location>
        <topology evidence="1">Multi-pass membrane protein</topology>
    </subcellularLocation>
</comment>
<dbReference type="Gene3D" id="3.40.1710.10">
    <property type="entry name" value="abc type-2 transporter like domain"/>
    <property type="match status" value="1"/>
</dbReference>
<keyword evidence="6 8" id="KW-1133">Transmembrane helix</keyword>
<name>A0AA48GM25_9BACT</name>
<dbReference type="PANTHER" id="PTHR30294:SF29">
    <property type="entry name" value="MULTIDRUG ABC TRANSPORTER PERMEASE YBHS-RELATED"/>
    <property type="match status" value="1"/>
</dbReference>
<keyword evidence="5 8" id="KW-0812">Transmembrane</keyword>
<evidence type="ECO:0000256" key="2">
    <source>
        <dbReference type="ARBA" id="ARBA00007783"/>
    </source>
</evidence>
<evidence type="ECO:0000313" key="11">
    <source>
        <dbReference type="Proteomes" id="UP001228113"/>
    </source>
</evidence>
<evidence type="ECO:0000259" key="9">
    <source>
        <dbReference type="PROSITE" id="PS51012"/>
    </source>
</evidence>
<evidence type="ECO:0000256" key="7">
    <source>
        <dbReference type="ARBA" id="ARBA00023136"/>
    </source>
</evidence>
<evidence type="ECO:0000256" key="1">
    <source>
        <dbReference type="ARBA" id="ARBA00004651"/>
    </source>
</evidence>
<dbReference type="Proteomes" id="UP001228113">
    <property type="component" value="Chromosome"/>
</dbReference>
<evidence type="ECO:0000256" key="4">
    <source>
        <dbReference type="ARBA" id="ARBA00022475"/>
    </source>
</evidence>
<feature type="domain" description="ABC transmembrane type-2" evidence="9">
    <location>
        <begin position="134"/>
        <end position="369"/>
    </location>
</feature>
<evidence type="ECO:0000256" key="8">
    <source>
        <dbReference type="SAM" id="Phobius"/>
    </source>
</evidence>
<feature type="transmembrane region" description="Helical" evidence="8">
    <location>
        <begin position="174"/>
        <end position="197"/>
    </location>
</feature>
<sequence length="370" mass="39052">MMGLLAIAERELRKFFHAPLLLFVALLGPLVQLLLMGHAFGGRIVHCPVGLVDLDHGSQAVRLRTALQSVATNGGALRLVEVGDETSARRAVASGRLKAAVIIPARFTARSLKGGGPVLGLVVDNTDAFVSGALGQTMQDVVAALNAPAFPPRLGSQVTLESVEVFPYVRYIQFLLPGILALAIFLSVMFGGGMLYNEDRIRGVHEGFLVTPIRSLDLVGGMVLAGTVKATICGLLVALLGSAMAGLPILQHPVACAWLAVLVVTAGFAFNALMFLLMGRIHDPMTPKVLAGLLNTLLFFPSGAIYPLEAFPGWLRAMAAVNPMTYAVHGFRALLLRHVGAAEVGGDILVLALIGTVALAVTARTFRRTL</sequence>
<dbReference type="AlphaFoldDB" id="A0AA48GM25"/>
<proteinExistence type="inferred from homology"/>
<dbReference type="PANTHER" id="PTHR30294">
    <property type="entry name" value="MEMBRANE COMPONENT OF ABC TRANSPORTER YHHJ-RELATED"/>
    <property type="match status" value="1"/>
</dbReference>
<feature type="transmembrane region" description="Helical" evidence="8">
    <location>
        <begin position="289"/>
        <end position="308"/>
    </location>
</feature>
<keyword evidence="4" id="KW-1003">Cell membrane</keyword>
<feature type="transmembrane region" description="Helical" evidence="8">
    <location>
        <begin position="348"/>
        <end position="366"/>
    </location>
</feature>
<dbReference type="Pfam" id="PF12698">
    <property type="entry name" value="ABC2_membrane_3"/>
    <property type="match status" value="1"/>
</dbReference>
<reference evidence="10" key="1">
    <citation type="journal article" date="2023" name="Int. J. Syst. Evol. Microbiol.">
        <title>Mesoterricola silvestris gen. nov., sp. nov., Mesoterricola sediminis sp. nov., Geothrix oryzae sp. nov., Geothrix edaphica sp. nov., Geothrix rubra sp. nov., and Geothrix limicola sp. nov., six novel members of Acidobacteriota isolated from soils.</title>
        <authorList>
            <person name="Itoh H."/>
            <person name="Sugisawa Y."/>
            <person name="Mise K."/>
            <person name="Xu Z."/>
            <person name="Kuniyasu M."/>
            <person name="Ushijima N."/>
            <person name="Kawano K."/>
            <person name="Kobayashi E."/>
            <person name="Shiratori Y."/>
            <person name="Masuda Y."/>
            <person name="Senoo K."/>
        </authorList>
    </citation>
    <scope>NUCLEOTIDE SEQUENCE</scope>
    <source>
        <strain evidence="10">W786</strain>
    </source>
</reference>
<protein>
    <submittedName>
        <fullName evidence="10">Transport permease protein</fullName>
    </submittedName>
</protein>
<evidence type="ECO:0000256" key="3">
    <source>
        <dbReference type="ARBA" id="ARBA00022448"/>
    </source>
</evidence>
<feature type="transmembrane region" description="Helical" evidence="8">
    <location>
        <begin position="257"/>
        <end position="277"/>
    </location>
</feature>
<dbReference type="RefSeq" id="WP_243334629.1">
    <property type="nucleotide sequence ID" value="NZ_AP027081.1"/>
</dbReference>
<dbReference type="PROSITE" id="PS51012">
    <property type="entry name" value="ABC_TM2"/>
    <property type="match status" value="1"/>
</dbReference>
<dbReference type="EMBL" id="AP027081">
    <property type="protein sequence ID" value="BDU75581.1"/>
    <property type="molecule type" value="Genomic_DNA"/>
</dbReference>
<dbReference type="GO" id="GO:0005886">
    <property type="term" value="C:plasma membrane"/>
    <property type="evidence" value="ECO:0007669"/>
    <property type="project" value="UniProtKB-SubCell"/>
</dbReference>
<dbReference type="GO" id="GO:0140359">
    <property type="term" value="F:ABC-type transporter activity"/>
    <property type="evidence" value="ECO:0007669"/>
    <property type="project" value="InterPro"/>
</dbReference>
<evidence type="ECO:0000256" key="5">
    <source>
        <dbReference type="ARBA" id="ARBA00022692"/>
    </source>
</evidence>
<dbReference type="KEGG" id="msea:METESE_05390"/>
<keyword evidence="3" id="KW-0813">Transport</keyword>
<keyword evidence="11" id="KW-1185">Reference proteome</keyword>
<evidence type="ECO:0000256" key="6">
    <source>
        <dbReference type="ARBA" id="ARBA00022989"/>
    </source>
</evidence>